<organism evidence="3">
    <name type="scientific">Fusarium oxysporum Fo47</name>
    <dbReference type="NCBI Taxonomy" id="660027"/>
    <lineage>
        <taxon>Eukaryota</taxon>
        <taxon>Fungi</taxon>
        <taxon>Dikarya</taxon>
        <taxon>Ascomycota</taxon>
        <taxon>Pezizomycotina</taxon>
        <taxon>Sordariomycetes</taxon>
        <taxon>Hypocreomycetidae</taxon>
        <taxon>Hypocreales</taxon>
        <taxon>Nectriaceae</taxon>
        <taxon>Fusarium</taxon>
        <taxon>Fusarium oxysporum species complex</taxon>
    </lineage>
</organism>
<dbReference type="AlphaFoldDB" id="W9JQ33"/>
<keyword evidence="1" id="KW-0521">NADP</keyword>
<evidence type="ECO:0000313" key="3">
    <source>
        <dbReference type="EMBL" id="EWZ31458.1"/>
    </source>
</evidence>
<dbReference type="VEuPathDB" id="FungiDB:FOZG_14601"/>
<dbReference type="Pfam" id="PF08240">
    <property type="entry name" value="ADH_N"/>
    <property type="match status" value="1"/>
</dbReference>
<reference evidence="3" key="1">
    <citation type="submission" date="2011-06" db="EMBL/GenBank/DDBJ databases">
        <title>The Genome Sequence of Fusarium oxysporum Fo47.</title>
        <authorList>
            <consortium name="The Broad Institute Genome Sequencing Platform"/>
            <person name="Ma L.-J."/>
            <person name="Gale L.R."/>
            <person name="Schwartz D.C."/>
            <person name="Zhou S."/>
            <person name="Corby-Kistler H."/>
            <person name="Young S.K."/>
            <person name="Zeng Q."/>
            <person name="Gargeya S."/>
            <person name="Fitzgerald M."/>
            <person name="Haas B."/>
            <person name="Abouelleil A."/>
            <person name="Alvarado L."/>
            <person name="Arachchi H.M."/>
            <person name="Berlin A."/>
            <person name="Brown A."/>
            <person name="Chapman S.B."/>
            <person name="Chen Z."/>
            <person name="Dunbar C."/>
            <person name="Freedman E."/>
            <person name="Gearin G."/>
            <person name="Gellesch M."/>
            <person name="Goldberg J."/>
            <person name="Griggs A."/>
            <person name="Gujja S."/>
            <person name="Heiman D."/>
            <person name="Howarth C."/>
            <person name="Larson L."/>
            <person name="Lui A."/>
            <person name="MacDonald P.J.P."/>
            <person name="Mehta T."/>
            <person name="Montmayeur A."/>
            <person name="Murphy C."/>
            <person name="Neiman D."/>
            <person name="Pearson M."/>
            <person name="Priest M."/>
            <person name="Roberts A."/>
            <person name="Saif S."/>
            <person name="Shea T."/>
            <person name="Shenoy N."/>
            <person name="Sisk P."/>
            <person name="Stolte C."/>
            <person name="Sykes S."/>
            <person name="Wortman J."/>
            <person name="Nusbaum C."/>
            <person name="Birren B."/>
        </authorList>
    </citation>
    <scope>NUCLEOTIDE SEQUENCE [LARGE SCALE GENOMIC DNA]</scope>
    <source>
        <strain evidence="3">Fo47</strain>
    </source>
</reference>
<dbReference type="Gene3D" id="3.40.50.720">
    <property type="entry name" value="NAD(P)-binding Rossmann-like Domain"/>
    <property type="match status" value="2"/>
</dbReference>
<dbReference type="SUPFAM" id="SSF50129">
    <property type="entry name" value="GroES-like"/>
    <property type="match status" value="1"/>
</dbReference>
<dbReference type="InterPro" id="IPR011032">
    <property type="entry name" value="GroES-like_sf"/>
</dbReference>
<dbReference type="InterPro" id="IPR013154">
    <property type="entry name" value="ADH-like_N"/>
</dbReference>
<dbReference type="InterPro" id="IPR051603">
    <property type="entry name" value="Zinc-ADH_QOR/CCCR"/>
</dbReference>
<proteinExistence type="predicted"/>
<dbReference type="HOGENOM" id="CLU_026673_19_0_1"/>
<dbReference type="InterPro" id="IPR020843">
    <property type="entry name" value="ER"/>
</dbReference>
<evidence type="ECO:0000256" key="1">
    <source>
        <dbReference type="ARBA" id="ARBA00022857"/>
    </source>
</evidence>
<accession>W9JQ33</accession>
<evidence type="ECO:0000259" key="2">
    <source>
        <dbReference type="SMART" id="SM00829"/>
    </source>
</evidence>
<protein>
    <recommendedName>
        <fullName evidence="2">Enoyl reductase (ER) domain-containing protein</fullName>
    </recommendedName>
</protein>
<gene>
    <name evidence="3" type="ORF">FOZG_14601</name>
</gene>
<feature type="domain" description="Enoyl reductase (ER)" evidence="2">
    <location>
        <begin position="2"/>
        <end position="247"/>
    </location>
</feature>
<sequence length="256" mass="27254">MEVFFRTSGFGPLKEFPAMLGSECSGTVLAVGEGIKGFCTGDHVATILSFTSVPGFATEMKGHERAVYGEQAYVPADMVVKMPNDMSFSDGAALWVQYSTAWNAMLDTAKLQKGEYVLLTAATSSVAIAAAQIAQSQGAIPISTEVARISDGIGVIYDPIAGENINKLLDAFANNGILLIYGVLGLSPALIDPLKGMAKFATIKLSAVFQTLSNPKKRAKMVNFVQRGIAEGVLRPVIDLTLRSHGLDDIPFPLDY</sequence>
<dbReference type="GO" id="GO:0016491">
    <property type="term" value="F:oxidoreductase activity"/>
    <property type="evidence" value="ECO:0007669"/>
    <property type="project" value="InterPro"/>
</dbReference>
<dbReference type="InterPro" id="IPR036291">
    <property type="entry name" value="NAD(P)-bd_dom_sf"/>
</dbReference>
<dbReference type="PANTHER" id="PTHR44154">
    <property type="entry name" value="QUINONE OXIDOREDUCTASE"/>
    <property type="match status" value="1"/>
</dbReference>
<dbReference type="SMART" id="SM00829">
    <property type="entry name" value="PKS_ER"/>
    <property type="match status" value="1"/>
</dbReference>
<dbReference type="Proteomes" id="UP000030766">
    <property type="component" value="Unassembled WGS sequence"/>
</dbReference>
<dbReference type="SUPFAM" id="SSF51735">
    <property type="entry name" value="NAD(P)-binding Rossmann-fold domains"/>
    <property type="match status" value="1"/>
</dbReference>
<dbReference type="PANTHER" id="PTHR44154:SF1">
    <property type="entry name" value="QUINONE OXIDOREDUCTASE"/>
    <property type="match status" value="1"/>
</dbReference>
<name>W9JQ33_FUSOX</name>
<reference evidence="3" key="2">
    <citation type="submission" date="2012-06" db="EMBL/GenBank/DDBJ databases">
        <title>Annotation of the Genome Sequence of Fusarium oxysporum Fo47.</title>
        <authorList>
            <consortium name="The Broad Institute Genomics Platform"/>
            <person name="Ma L.-J."/>
            <person name="Corby-Kistler H."/>
            <person name="Broz K."/>
            <person name="Gale L.R."/>
            <person name="Jonkers W."/>
            <person name="O'Donnell K."/>
            <person name="Ploetz R."/>
            <person name="Steinberg C."/>
            <person name="Schwartz D.C."/>
            <person name="VanEtten H."/>
            <person name="Zhou S."/>
            <person name="Young S.K."/>
            <person name="Zeng Q."/>
            <person name="Gargeya S."/>
            <person name="Fitzgerald M."/>
            <person name="Abouelleil A."/>
            <person name="Alvarado L."/>
            <person name="Chapman S.B."/>
            <person name="Gainer-Dewar J."/>
            <person name="Goldberg J."/>
            <person name="Griggs A."/>
            <person name="Gujja S."/>
            <person name="Hansen M."/>
            <person name="Howarth C."/>
            <person name="Imamovic A."/>
            <person name="Ireland A."/>
            <person name="Larimer J."/>
            <person name="McCowan C."/>
            <person name="Murphy C."/>
            <person name="Pearson M."/>
            <person name="Poon T.W."/>
            <person name="Priest M."/>
            <person name="Roberts A."/>
            <person name="Saif S."/>
            <person name="Shea T."/>
            <person name="Sykes S."/>
            <person name="Wortman J."/>
            <person name="Nusbaum C."/>
            <person name="Birren B."/>
        </authorList>
    </citation>
    <scope>NUCLEOTIDE SEQUENCE</scope>
    <source>
        <strain evidence="3">Fo47</strain>
    </source>
</reference>
<dbReference type="EMBL" id="JH717907">
    <property type="protein sequence ID" value="EWZ31458.1"/>
    <property type="molecule type" value="Genomic_DNA"/>
</dbReference>
<dbReference type="Gene3D" id="3.90.180.10">
    <property type="entry name" value="Medium-chain alcohol dehydrogenases, catalytic domain"/>
    <property type="match status" value="1"/>
</dbReference>